<evidence type="ECO:0000313" key="3">
    <source>
        <dbReference type="Proteomes" id="UP000824107"/>
    </source>
</evidence>
<dbReference type="GO" id="GO:0003824">
    <property type="term" value="F:catalytic activity"/>
    <property type="evidence" value="ECO:0007669"/>
    <property type="project" value="UniProtKB-ARBA"/>
</dbReference>
<gene>
    <name evidence="2" type="ORF">IAD20_02685</name>
</gene>
<evidence type="ECO:0000259" key="1">
    <source>
        <dbReference type="Pfam" id="PF00293"/>
    </source>
</evidence>
<reference evidence="2" key="2">
    <citation type="journal article" date="2021" name="PeerJ">
        <title>Extensive microbial diversity within the chicken gut microbiome revealed by metagenomics and culture.</title>
        <authorList>
            <person name="Gilroy R."/>
            <person name="Ravi A."/>
            <person name="Getino M."/>
            <person name="Pursley I."/>
            <person name="Horton D.L."/>
            <person name="Alikhan N.F."/>
            <person name="Baker D."/>
            <person name="Gharbi K."/>
            <person name="Hall N."/>
            <person name="Watson M."/>
            <person name="Adriaenssens E.M."/>
            <person name="Foster-Nyarko E."/>
            <person name="Jarju S."/>
            <person name="Secka A."/>
            <person name="Antonio M."/>
            <person name="Oren A."/>
            <person name="Chaudhuri R.R."/>
            <person name="La Ragione R."/>
            <person name="Hildebrand F."/>
            <person name="Pallen M.J."/>
        </authorList>
    </citation>
    <scope>NUCLEOTIDE SEQUENCE</scope>
    <source>
        <strain evidence="2">ChiW3-316</strain>
    </source>
</reference>
<dbReference type="Pfam" id="PF00293">
    <property type="entry name" value="NUDIX"/>
    <property type="match status" value="1"/>
</dbReference>
<dbReference type="CDD" id="cd02883">
    <property type="entry name" value="NUDIX_Hydrolase"/>
    <property type="match status" value="1"/>
</dbReference>
<feature type="domain" description="Nudix hydrolase" evidence="1">
    <location>
        <begin position="28"/>
        <end position="146"/>
    </location>
</feature>
<reference evidence="2" key="1">
    <citation type="submission" date="2020-10" db="EMBL/GenBank/DDBJ databases">
        <authorList>
            <person name="Gilroy R."/>
        </authorList>
    </citation>
    <scope>NUCLEOTIDE SEQUENCE</scope>
    <source>
        <strain evidence="2">ChiW3-316</strain>
    </source>
</reference>
<dbReference type="InterPro" id="IPR015797">
    <property type="entry name" value="NUDIX_hydrolase-like_dom_sf"/>
</dbReference>
<name>A0A9D1M3K6_9PROT</name>
<organism evidence="2 3">
    <name type="scientific">Candidatus Scatocola faecipullorum</name>
    <dbReference type="NCBI Taxonomy" id="2840917"/>
    <lineage>
        <taxon>Bacteria</taxon>
        <taxon>Pseudomonadati</taxon>
        <taxon>Pseudomonadota</taxon>
        <taxon>Alphaproteobacteria</taxon>
        <taxon>Rhodospirillales</taxon>
        <taxon>Rhodospirillaceae</taxon>
        <taxon>Rhodospirillaceae incertae sedis</taxon>
        <taxon>Candidatus Scatocola</taxon>
    </lineage>
</organism>
<sequence length="165" mass="19428">MSDIFYDRRGHEKYADEIIPLHQKGYFAILVKDEKVLVTYPPQVSVPEFPGGTVSRREDFRGCLYRKLYEETGIEFELDWGEKSYQQIVNYFAEDARPFGEYCVYDQTFIVYDASSYGFDTSVSPWRTPENGNAAWLNIQDIFSAKTKINYTHWLAFQHLFNIKK</sequence>
<evidence type="ECO:0000313" key="2">
    <source>
        <dbReference type="EMBL" id="HIU52968.1"/>
    </source>
</evidence>
<comment type="caution">
    <text evidence="2">The sequence shown here is derived from an EMBL/GenBank/DDBJ whole genome shotgun (WGS) entry which is preliminary data.</text>
</comment>
<accession>A0A9D1M3K6</accession>
<dbReference type="AlphaFoldDB" id="A0A9D1M3K6"/>
<dbReference type="Gene3D" id="3.90.79.10">
    <property type="entry name" value="Nucleoside Triphosphate Pyrophosphohydrolase"/>
    <property type="match status" value="1"/>
</dbReference>
<dbReference type="EMBL" id="DVNC01000021">
    <property type="protein sequence ID" value="HIU52968.1"/>
    <property type="molecule type" value="Genomic_DNA"/>
</dbReference>
<dbReference type="SUPFAM" id="SSF55811">
    <property type="entry name" value="Nudix"/>
    <property type="match status" value="1"/>
</dbReference>
<protein>
    <submittedName>
        <fullName evidence="2">NUDIX domain-containing protein</fullName>
    </submittedName>
</protein>
<dbReference type="InterPro" id="IPR000086">
    <property type="entry name" value="NUDIX_hydrolase_dom"/>
</dbReference>
<dbReference type="Proteomes" id="UP000824107">
    <property type="component" value="Unassembled WGS sequence"/>
</dbReference>
<proteinExistence type="predicted"/>